<evidence type="ECO:0000256" key="2">
    <source>
        <dbReference type="SAM" id="Phobius"/>
    </source>
</evidence>
<keyword evidence="2" id="KW-1133">Transmembrane helix</keyword>
<dbReference type="EMBL" id="UXAU01000027">
    <property type="protein sequence ID" value="VDC28353.1"/>
    <property type="molecule type" value="Genomic_DNA"/>
</dbReference>
<dbReference type="OrthoDB" id="4941928at2"/>
<keyword evidence="4" id="KW-1185">Reference proteome</keyword>
<keyword evidence="2" id="KW-0472">Membrane</keyword>
<evidence type="ECO:0000313" key="4">
    <source>
        <dbReference type="Proteomes" id="UP000280861"/>
    </source>
</evidence>
<keyword evidence="2" id="KW-0812">Transmembrane</keyword>
<proteinExistence type="predicted"/>
<accession>A0A3P5XKX4</accession>
<evidence type="ECO:0000256" key="1">
    <source>
        <dbReference type="SAM" id="MobiDB-lite"/>
    </source>
</evidence>
<dbReference type="Proteomes" id="UP000280861">
    <property type="component" value="Unassembled WGS sequence"/>
</dbReference>
<organism evidence="3 4">
    <name type="scientific">Arthrobacter ulcerisalmonis</name>
    <dbReference type="NCBI Taxonomy" id="2483813"/>
    <lineage>
        <taxon>Bacteria</taxon>
        <taxon>Bacillati</taxon>
        <taxon>Actinomycetota</taxon>
        <taxon>Actinomycetes</taxon>
        <taxon>Micrococcales</taxon>
        <taxon>Micrococcaceae</taxon>
        <taxon>Arthrobacter</taxon>
    </lineage>
</organism>
<feature type="transmembrane region" description="Helical" evidence="2">
    <location>
        <begin position="30"/>
        <end position="46"/>
    </location>
</feature>
<dbReference type="RefSeq" id="WP_124092007.1">
    <property type="nucleotide sequence ID" value="NZ_CBCRYA010000030.1"/>
</dbReference>
<name>A0A3P5XKX4_9MICC</name>
<dbReference type="AlphaFoldDB" id="A0A3P5XKX4"/>
<gene>
    <name evidence="3" type="ORF">PSET11_02088</name>
</gene>
<reference evidence="3 4" key="1">
    <citation type="submission" date="2018-11" db="EMBL/GenBank/DDBJ databases">
        <authorList>
            <person name="Criscuolo A."/>
        </authorList>
    </citation>
    <scope>NUCLEOTIDE SEQUENCE [LARGE SCALE GENOMIC DNA]</scope>
    <source>
        <strain evidence="3">AT11b</strain>
    </source>
</reference>
<protein>
    <recommendedName>
        <fullName evidence="5">DUF4190 domain-containing protein</fullName>
    </recommendedName>
</protein>
<sequence>MNSTRDPAGPQDTKPTLSDADKTALEKSRTLFRLFMVSVLGAFFVYQLDVSYVWLTGILTIASMVLGIVLLVRASRYPRSKFMLFGTISGLVVTGIMALLVLVTAVFYQDIRSYQECEGRALTDQAQQTCRVQLEKSLPNGMP</sequence>
<feature type="transmembrane region" description="Helical" evidence="2">
    <location>
        <begin position="84"/>
        <end position="108"/>
    </location>
</feature>
<feature type="region of interest" description="Disordered" evidence="1">
    <location>
        <begin position="1"/>
        <end position="20"/>
    </location>
</feature>
<evidence type="ECO:0008006" key="5">
    <source>
        <dbReference type="Google" id="ProtNLM"/>
    </source>
</evidence>
<feature type="transmembrane region" description="Helical" evidence="2">
    <location>
        <begin position="52"/>
        <end position="72"/>
    </location>
</feature>
<evidence type="ECO:0000313" key="3">
    <source>
        <dbReference type="EMBL" id="VDC28353.1"/>
    </source>
</evidence>